<evidence type="ECO:0000313" key="1">
    <source>
        <dbReference type="EMBL" id="GGS36165.1"/>
    </source>
</evidence>
<dbReference type="Proteomes" id="UP000620633">
    <property type="component" value="Unassembled WGS sequence"/>
</dbReference>
<evidence type="ECO:0000313" key="2">
    <source>
        <dbReference type="Proteomes" id="UP000620633"/>
    </source>
</evidence>
<protein>
    <submittedName>
        <fullName evidence="1">Uncharacterized protein</fullName>
    </submittedName>
</protein>
<reference evidence="2" key="1">
    <citation type="journal article" date="2019" name="Int. J. Syst. Evol. Microbiol.">
        <title>The Global Catalogue of Microorganisms (GCM) 10K type strain sequencing project: providing services to taxonomists for standard genome sequencing and annotation.</title>
        <authorList>
            <consortium name="The Broad Institute Genomics Platform"/>
            <consortium name="The Broad Institute Genome Sequencing Center for Infectious Disease"/>
            <person name="Wu L."/>
            <person name="Ma J."/>
        </authorList>
    </citation>
    <scope>NUCLEOTIDE SEQUENCE [LARGE SCALE GENOMIC DNA]</scope>
    <source>
        <strain evidence="2">JCM 31406</strain>
    </source>
</reference>
<name>A0ABQ2SPI2_9DEIO</name>
<sequence length="68" mass="7483">MSGWNLLTPIREIIDFGHMSRTSRAKGTLYFLESRYADNAANKCGEDPIMMSGGGSLFDILGLVTLIE</sequence>
<proteinExistence type="predicted"/>
<comment type="caution">
    <text evidence="1">The sequence shown here is derived from an EMBL/GenBank/DDBJ whole genome shotgun (WGS) entry which is preliminary data.</text>
</comment>
<dbReference type="EMBL" id="BMQO01000018">
    <property type="protein sequence ID" value="GGS36165.1"/>
    <property type="molecule type" value="Genomic_DNA"/>
</dbReference>
<gene>
    <name evidence="1" type="ORF">GCM10008961_29750</name>
</gene>
<organism evidence="1 2">
    <name type="scientific">Deinococcus knuensis</name>
    <dbReference type="NCBI Taxonomy" id="1837380"/>
    <lineage>
        <taxon>Bacteria</taxon>
        <taxon>Thermotogati</taxon>
        <taxon>Deinococcota</taxon>
        <taxon>Deinococci</taxon>
        <taxon>Deinococcales</taxon>
        <taxon>Deinococcaceae</taxon>
        <taxon>Deinococcus</taxon>
    </lineage>
</organism>
<accession>A0ABQ2SPI2</accession>
<keyword evidence="2" id="KW-1185">Reference proteome</keyword>